<protein>
    <recommendedName>
        <fullName evidence="1">Antitoxin FitA-like ribbon-helix-helix domain-containing protein</fullName>
    </recommendedName>
</protein>
<sequence length="77" mass="9119">MAQLLVRDLDERVAQRLKNRAAQHKRSLQAEAKKILEEAVPDSDAAWKRIDRIFNRFKRSGRRFSDSATLIREDRNR</sequence>
<reference evidence="2 3" key="1">
    <citation type="submission" date="2019-07" db="EMBL/GenBank/DDBJ databases">
        <authorList>
            <person name="Cremers G."/>
        </authorList>
    </citation>
    <scope>NUCLEOTIDE SEQUENCE [LARGE SCALE GENOMIC DNA]</scope>
</reference>
<keyword evidence="3" id="KW-1185">Reference proteome</keyword>
<dbReference type="EMBL" id="CABIKM010000018">
    <property type="protein sequence ID" value="VUZ84794.1"/>
    <property type="molecule type" value="Genomic_DNA"/>
</dbReference>
<accession>A0A564ZHN1</accession>
<dbReference type="Gene3D" id="1.10.1220.10">
    <property type="entry name" value="Met repressor-like"/>
    <property type="match status" value="1"/>
</dbReference>
<gene>
    <name evidence="2" type="ORF">MELA_01168</name>
</gene>
<dbReference type="Proteomes" id="UP000334340">
    <property type="component" value="Unassembled WGS sequence"/>
</dbReference>
<evidence type="ECO:0000313" key="2">
    <source>
        <dbReference type="EMBL" id="VUZ84794.1"/>
    </source>
</evidence>
<name>A0A564ZHN1_9BACT</name>
<dbReference type="InterPro" id="IPR013321">
    <property type="entry name" value="Arc_rbn_hlx_hlx"/>
</dbReference>
<proteinExistence type="predicted"/>
<evidence type="ECO:0000313" key="3">
    <source>
        <dbReference type="Proteomes" id="UP000334340"/>
    </source>
</evidence>
<dbReference type="InterPro" id="IPR053853">
    <property type="entry name" value="FitA-like_RHH"/>
</dbReference>
<dbReference type="SUPFAM" id="SSF47598">
    <property type="entry name" value="Ribbon-helix-helix"/>
    <property type="match status" value="1"/>
</dbReference>
<dbReference type="Pfam" id="PF22513">
    <property type="entry name" value="FitA-like_RHH"/>
    <property type="match status" value="1"/>
</dbReference>
<dbReference type="AlphaFoldDB" id="A0A564ZHN1"/>
<organism evidence="2 3">
    <name type="scientific">Candidatus Methylomirabilis lanthanidiphila</name>
    <dbReference type="NCBI Taxonomy" id="2211376"/>
    <lineage>
        <taxon>Bacteria</taxon>
        <taxon>Candidatus Methylomirabilota</taxon>
        <taxon>Candidatus Methylomirabilia</taxon>
        <taxon>Candidatus Methylomirabilales</taxon>
        <taxon>Candidatus Methylomirabilaceae</taxon>
        <taxon>Candidatus Methylomirabilis</taxon>
    </lineage>
</organism>
<dbReference type="InterPro" id="IPR010985">
    <property type="entry name" value="Ribbon_hlx_hlx"/>
</dbReference>
<evidence type="ECO:0000259" key="1">
    <source>
        <dbReference type="Pfam" id="PF22513"/>
    </source>
</evidence>
<feature type="domain" description="Antitoxin FitA-like ribbon-helix-helix" evidence="1">
    <location>
        <begin position="2"/>
        <end position="40"/>
    </location>
</feature>
<dbReference type="GO" id="GO:0006355">
    <property type="term" value="P:regulation of DNA-templated transcription"/>
    <property type="evidence" value="ECO:0007669"/>
    <property type="project" value="InterPro"/>
</dbReference>